<accession>A0ABU2YHY1</accession>
<name>A0ABU2YHY1_9FLAO</name>
<dbReference type="RefSeq" id="WP_311426540.1">
    <property type="nucleotide sequence ID" value="NZ_JAVRIA010000002.1"/>
</dbReference>
<feature type="chain" id="PRO_5047454857" evidence="1">
    <location>
        <begin position="26"/>
        <end position="207"/>
    </location>
</feature>
<dbReference type="EMBL" id="JAVRIA010000002">
    <property type="protein sequence ID" value="MDT0557763.1"/>
    <property type="molecule type" value="Genomic_DNA"/>
</dbReference>
<keyword evidence="3" id="KW-1185">Reference proteome</keyword>
<dbReference type="Proteomes" id="UP001259492">
    <property type="component" value="Unassembled WGS sequence"/>
</dbReference>
<gene>
    <name evidence="2" type="ORF">RM697_03845</name>
</gene>
<reference evidence="2 3" key="1">
    <citation type="submission" date="2023-09" db="EMBL/GenBank/DDBJ databases">
        <authorList>
            <person name="Rey-Velasco X."/>
        </authorList>
    </citation>
    <scope>NUCLEOTIDE SEQUENCE [LARGE SCALE GENOMIC DNA]</scope>
    <source>
        <strain evidence="2 3">W332</strain>
    </source>
</reference>
<organism evidence="2 3">
    <name type="scientific">Microcosmobacter mediterraneus</name>
    <dbReference type="NCBI Taxonomy" id="3075607"/>
    <lineage>
        <taxon>Bacteria</taxon>
        <taxon>Pseudomonadati</taxon>
        <taxon>Bacteroidota</taxon>
        <taxon>Flavobacteriia</taxon>
        <taxon>Flavobacteriales</taxon>
        <taxon>Flavobacteriaceae</taxon>
        <taxon>Microcosmobacter</taxon>
    </lineage>
</organism>
<evidence type="ECO:0000313" key="3">
    <source>
        <dbReference type="Proteomes" id="UP001259492"/>
    </source>
</evidence>
<keyword evidence="1" id="KW-0732">Signal</keyword>
<evidence type="ECO:0000256" key="1">
    <source>
        <dbReference type="SAM" id="SignalP"/>
    </source>
</evidence>
<protein>
    <submittedName>
        <fullName evidence="2">Uncharacterized protein</fullName>
    </submittedName>
</protein>
<proteinExistence type="predicted"/>
<sequence>MKKNKNTARLVVLFVVLSIITQLNAQEPTDKVWNVYVSTLQQALKPGLDPCLYVYTVTTSENLRVQRNIELGLMAELHSNLTYYAATAYTRTYGIYFDDEPDGKYKLGSCRESDVVMPDLSCTWSSKFGDINWLAGWYSSTSKSISGKLTLENGKWIYVGTWKWLTNNVDYGKVRFEFDETGTKFSGYYTRKTGTSQYKWHGSGNCN</sequence>
<feature type="signal peptide" evidence="1">
    <location>
        <begin position="1"/>
        <end position="25"/>
    </location>
</feature>
<comment type="caution">
    <text evidence="2">The sequence shown here is derived from an EMBL/GenBank/DDBJ whole genome shotgun (WGS) entry which is preliminary data.</text>
</comment>
<evidence type="ECO:0000313" key="2">
    <source>
        <dbReference type="EMBL" id="MDT0557763.1"/>
    </source>
</evidence>